<organism evidence="1 2">
    <name type="scientific">Candidatus Thiodiazotropha endoloripes</name>
    <dbReference type="NCBI Taxonomy" id="1818881"/>
    <lineage>
        <taxon>Bacteria</taxon>
        <taxon>Pseudomonadati</taxon>
        <taxon>Pseudomonadota</taxon>
        <taxon>Gammaproteobacteria</taxon>
        <taxon>Chromatiales</taxon>
        <taxon>Sedimenticolaceae</taxon>
        <taxon>Candidatus Thiodiazotropha</taxon>
    </lineage>
</organism>
<accession>A0A1E2ULB3</accession>
<gene>
    <name evidence="1" type="ORF">A3196_00355</name>
</gene>
<dbReference type="OrthoDB" id="5772540at2"/>
<dbReference type="EMBL" id="LVJZ01000003">
    <property type="protein sequence ID" value="ODB95342.1"/>
    <property type="molecule type" value="Genomic_DNA"/>
</dbReference>
<name>A0A1E2ULB3_9GAMM</name>
<dbReference type="RefSeq" id="WP_069003921.1">
    <property type="nucleotide sequence ID" value="NZ_LVJW01000006.1"/>
</dbReference>
<reference evidence="1 2" key="1">
    <citation type="submission" date="2016-03" db="EMBL/GenBank/DDBJ databases">
        <title>Chemosynthetic sulphur-oxidizing symbionts of marine invertebrate animals are capable of nitrogen fixation.</title>
        <authorList>
            <person name="Petersen J.M."/>
            <person name="Kemper A."/>
            <person name="Gruber-Vodicka H."/>
            <person name="Cardini U."/>
            <person name="Geest Mvander."/>
            <person name="Kleiner M."/>
            <person name="Bulgheresi S."/>
            <person name="Fussmann M."/>
            <person name="Herbold C."/>
            <person name="Seah B.K.B."/>
            <person name="Antony C.Paul."/>
            <person name="Liu D."/>
            <person name="Belitz A."/>
            <person name="Weber M."/>
        </authorList>
    </citation>
    <scope>NUCLEOTIDE SEQUENCE [LARGE SCALE GENOMIC DNA]</scope>
    <source>
        <strain evidence="1">G_D</strain>
    </source>
</reference>
<sequence length="146" mass="17205">MSDTRVIKRYNAYYKGWCLAFGEHTADYDDVRDISWLFGEQRMGLILSTNLLKRAQHELLGHQSIPELLLSDQSVAFNSFDFSLQDQIDLHNIQKFKEFLLNGDEMHMFLCNHLIYPSKTRILTFSTQKPLIIMYKEMQPLKLTIQ</sequence>
<proteinExistence type="predicted"/>
<dbReference type="AlphaFoldDB" id="A0A1E2ULB3"/>
<keyword evidence="2" id="KW-1185">Reference proteome</keyword>
<dbReference type="STRING" id="1818881.A3196_00355"/>
<evidence type="ECO:0000313" key="1">
    <source>
        <dbReference type="EMBL" id="ODB95342.1"/>
    </source>
</evidence>
<dbReference type="Proteomes" id="UP000094849">
    <property type="component" value="Unassembled WGS sequence"/>
</dbReference>
<protein>
    <submittedName>
        <fullName evidence="1">Uncharacterized protein</fullName>
    </submittedName>
</protein>
<evidence type="ECO:0000313" key="2">
    <source>
        <dbReference type="Proteomes" id="UP000094849"/>
    </source>
</evidence>
<comment type="caution">
    <text evidence="1">The sequence shown here is derived from an EMBL/GenBank/DDBJ whole genome shotgun (WGS) entry which is preliminary data.</text>
</comment>